<dbReference type="Gene3D" id="3.60.10.10">
    <property type="entry name" value="Endonuclease/exonuclease/phosphatase"/>
    <property type="match status" value="1"/>
</dbReference>
<keyword evidence="2" id="KW-0732">Signal</keyword>
<dbReference type="Pfam" id="PF03372">
    <property type="entry name" value="Exo_endo_phos"/>
    <property type="match status" value="1"/>
</dbReference>
<sequence length="531" mass="56941">MRGALAVCAALLGLLAPTTAGAAAFPKPSELSKTAGQKFHIKVAQTGKYVTLSNTDQGILTGALRVQAGTPATGDAGLPHVFTLHTSRQTENDLYGETVTLRSAQNGLYAAAEMDYLERWGVIRAQSEGPIGEEARFTLEKPDSEKDEYALKSNTTGKYLSARDNATDKGLLIANQESARGWERFVLEPVPGPGALAQAPAAAPKSLDVMSWNACLNNGTKDVGTGALRCPLYKSTAVNFATEFMAQLKEHEEKVLGTPKPGDPRPEDLRPDIILLQEFCEKYARPLEDALEANRSEWDVRFAPIEYKVRASGKDAPLKAQKPCARDVNGVDRGAYGVAIAVPDENKFYEAHSLTSPADEMVTNLDGSVKVNPDGTTTVTKKKEQRTALCATVPSWSVYACTAHFSHGGEADAATRLAQSEELRAASAKATAKGYRVIVGGDLNAAPGDPVAKSFYDAGHQECDAKDRPATPTEPATKKDRPTTTGNNVKYDYVFAPANSSWTFCRVASAPPVDKPHRSDHYVVRGDVSLG</sequence>
<dbReference type="AlphaFoldDB" id="A0A918Q6K9"/>
<dbReference type="Proteomes" id="UP000630936">
    <property type="component" value="Unassembled WGS sequence"/>
</dbReference>
<accession>A0A918Q6K9</accession>
<dbReference type="InterPro" id="IPR005135">
    <property type="entry name" value="Endo/exonuclease/phosphatase"/>
</dbReference>
<gene>
    <name evidence="4" type="ORF">GCM10010387_31360</name>
</gene>
<reference evidence="4" key="2">
    <citation type="submission" date="2020-09" db="EMBL/GenBank/DDBJ databases">
        <authorList>
            <person name="Sun Q."/>
            <person name="Ohkuma M."/>
        </authorList>
    </citation>
    <scope>NUCLEOTIDE SEQUENCE</scope>
    <source>
        <strain evidence="4">JCM 4988</strain>
    </source>
</reference>
<evidence type="ECO:0000313" key="4">
    <source>
        <dbReference type="EMBL" id="GGZ35038.1"/>
    </source>
</evidence>
<feature type="signal peptide" evidence="2">
    <location>
        <begin position="1"/>
        <end position="22"/>
    </location>
</feature>
<feature type="chain" id="PRO_5036906424" description="Endonuclease/exonuclease/phosphatase domain-containing protein" evidence="2">
    <location>
        <begin position="23"/>
        <end position="531"/>
    </location>
</feature>
<dbReference type="Gene3D" id="2.80.10.50">
    <property type="match status" value="1"/>
</dbReference>
<organism evidence="4 5">
    <name type="scientific">Streptomyces inusitatus</name>
    <dbReference type="NCBI Taxonomy" id="68221"/>
    <lineage>
        <taxon>Bacteria</taxon>
        <taxon>Bacillati</taxon>
        <taxon>Actinomycetota</taxon>
        <taxon>Actinomycetes</taxon>
        <taxon>Kitasatosporales</taxon>
        <taxon>Streptomycetaceae</taxon>
        <taxon>Streptomyces</taxon>
    </lineage>
</organism>
<evidence type="ECO:0000256" key="2">
    <source>
        <dbReference type="SAM" id="SignalP"/>
    </source>
</evidence>
<feature type="domain" description="Endonuclease/exonuclease/phosphatase" evidence="3">
    <location>
        <begin position="212"/>
        <end position="521"/>
    </location>
</feature>
<feature type="region of interest" description="Disordered" evidence="1">
    <location>
        <begin position="463"/>
        <end position="487"/>
    </location>
</feature>
<name>A0A918Q6K9_9ACTN</name>
<evidence type="ECO:0000256" key="1">
    <source>
        <dbReference type="SAM" id="MobiDB-lite"/>
    </source>
</evidence>
<dbReference type="GO" id="GO:0003824">
    <property type="term" value="F:catalytic activity"/>
    <property type="evidence" value="ECO:0007669"/>
    <property type="project" value="InterPro"/>
</dbReference>
<reference evidence="4" key="1">
    <citation type="journal article" date="2014" name="Int. J. Syst. Evol. Microbiol.">
        <title>Complete genome sequence of Corynebacterium casei LMG S-19264T (=DSM 44701T), isolated from a smear-ripened cheese.</title>
        <authorList>
            <consortium name="US DOE Joint Genome Institute (JGI-PGF)"/>
            <person name="Walter F."/>
            <person name="Albersmeier A."/>
            <person name="Kalinowski J."/>
            <person name="Ruckert C."/>
        </authorList>
    </citation>
    <scope>NUCLEOTIDE SEQUENCE</scope>
    <source>
        <strain evidence="4">JCM 4988</strain>
    </source>
</reference>
<evidence type="ECO:0000313" key="5">
    <source>
        <dbReference type="Proteomes" id="UP000630936"/>
    </source>
</evidence>
<dbReference type="EMBL" id="BMWG01000008">
    <property type="protein sequence ID" value="GGZ35038.1"/>
    <property type="molecule type" value="Genomic_DNA"/>
</dbReference>
<dbReference type="SUPFAM" id="SSF50405">
    <property type="entry name" value="Actin-crosslinking proteins"/>
    <property type="match status" value="1"/>
</dbReference>
<evidence type="ECO:0000259" key="3">
    <source>
        <dbReference type="Pfam" id="PF03372"/>
    </source>
</evidence>
<proteinExistence type="predicted"/>
<comment type="caution">
    <text evidence="4">The sequence shown here is derived from an EMBL/GenBank/DDBJ whole genome shotgun (WGS) entry which is preliminary data.</text>
</comment>
<protein>
    <recommendedName>
        <fullName evidence="3">Endonuclease/exonuclease/phosphatase domain-containing protein</fullName>
    </recommendedName>
</protein>
<dbReference type="InterPro" id="IPR036691">
    <property type="entry name" value="Endo/exonu/phosph_ase_sf"/>
</dbReference>
<dbReference type="SUPFAM" id="SSF56219">
    <property type="entry name" value="DNase I-like"/>
    <property type="match status" value="1"/>
</dbReference>
<keyword evidence="5" id="KW-1185">Reference proteome</keyword>
<dbReference type="CDD" id="cd00257">
    <property type="entry name" value="beta-trefoil_FSCN-like"/>
    <property type="match status" value="1"/>
</dbReference>
<dbReference type="InterPro" id="IPR008999">
    <property type="entry name" value="Actin-crosslinking"/>
</dbReference>